<proteinExistence type="predicted"/>
<dbReference type="OrthoDB" id="5022306at2"/>
<dbReference type="EMBL" id="RFFG01000021">
    <property type="protein sequence ID" value="RMI44095.1"/>
    <property type="molecule type" value="Genomic_DNA"/>
</dbReference>
<evidence type="ECO:0000313" key="3">
    <source>
        <dbReference type="Proteomes" id="UP000282674"/>
    </source>
</evidence>
<evidence type="ECO:0000259" key="1">
    <source>
        <dbReference type="Pfam" id="PF12867"/>
    </source>
</evidence>
<keyword evidence="3" id="KW-1185">Reference proteome</keyword>
<dbReference type="InterPro" id="IPR034660">
    <property type="entry name" value="DinB/YfiT-like"/>
</dbReference>
<dbReference type="RefSeq" id="WP_122194871.1">
    <property type="nucleotide sequence ID" value="NZ_JBHSKC010000025.1"/>
</dbReference>
<dbReference type="AlphaFoldDB" id="A0A3M2M6F8"/>
<dbReference type="Pfam" id="PF12867">
    <property type="entry name" value="DinB_2"/>
    <property type="match status" value="1"/>
</dbReference>
<comment type="caution">
    <text evidence="2">The sequence shown here is derived from an EMBL/GenBank/DDBJ whole genome shotgun (WGS) entry which is preliminary data.</text>
</comment>
<dbReference type="Proteomes" id="UP000282674">
    <property type="component" value="Unassembled WGS sequence"/>
</dbReference>
<dbReference type="InterPro" id="IPR024775">
    <property type="entry name" value="DinB-like"/>
</dbReference>
<dbReference type="SUPFAM" id="SSF109854">
    <property type="entry name" value="DinB/YfiT-like putative metalloenzymes"/>
    <property type="match status" value="1"/>
</dbReference>
<sequence length="121" mass="13147">MTSAAESLIALFGSVWTRTADRLAGLTDAEYLWEPVPDGWTVRPDASGRWRIDAEGAGGPAPDPVPFTTIAWRIGHTALTLIDYSESLFNNRNITINDVDFPGTAEIGVLRDLYGTTSPTH</sequence>
<organism evidence="2 3">
    <name type="scientific">Actinomadura harenae</name>
    <dbReference type="NCBI Taxonomy" id="2483351"/>
    <lineage>
        <taxon>Bacteria</taxon>
        <taxon>Bacillati</taxon>
        <taxon>Actinomycetota</taxon>
        <taxon>Actinomycetes</taxon>
        <taxon>Streptosporangiales</taxon>
        <taxon>Thermomonosporaceae</taxon>
        <taxon>Actinomadura</taxon>
    </lineage>
</organism>
<name>A0A3M2M6F8_9ACTN</name>
<evidence type="ECO:0000313" key="2">
    <source>
        <dbReference type="EMBL" id="RMI44095.1"/>
    </source>
</evidence>
<feature type="domain" description="DinB-like" evidence="1">
    <location>
        <begin position="14"/>
        <end position="100"/>
    </location>
</feature>
<gene>
    <name evidence="2" type="ORF">EBO15_14355</name>
</gene>
<protein>
    <submittedName>
        <fullName evidence="2">DinB family protein</fullName>
    </submittedName>
</protein>
<reference evidence="2 3" key="1">
    <citation type="submission" date="2018-10" db="EMBL/GenBank/DDBJ databases">
        <title>Isolation from soil.</title>
        <authorList>
            <person name="Hu J."/>
        </authorList>
    </citation>
    <scope>NUCLEOTIDE SEQUENCE [LARGE SCALE GENOMIC DNA]</scope>
    <source>
        <strain evidence="2 3">NEAU-Ht49</strain>
    </source>
</reference>
<accession>A0A3M2M6F8</accession>